<comment type="catalytic activity">
    <reaction evidence="1 6 7">
        <text>[protein]-peptidylproline (omega=180) = [protein]-peptidylproline (omega=0)</text>
        <dbReference type="Rhea" id="RHEA:16237"/>
        <dbReference type="Rhea" id="RHEA-COMP:10747"/>
        <dbReference type="Rhea" id="RHEA-COMP:10748"/>
        <dbReference type="ChEBI" id="CHEBI:83833"/>
        <dbReference type="ChEBI" id="CHEBI:83834"/>
        <dbReference type="EC" id="5.2.1.8"/>
    </reaction>
</comment>
<comment type="caution">
    <text evidence="10">The sequence shown here is derived from an EMBL/GenBank/DDBJ whole genome shotgun (WGS) entry which is preliminary data.</text>
</comment>
<dbReference type="Gene3D" id="1.10.287.460">
    <property type="entry name" value="Peptidyl-prolyl cis-trans isomerase, FKBP-type, N-terminal domain"/>
    <property type="match status" value="1"/>
</dbReference>
<dbReference type="Pfam" id="PF01346">
    <property type="entry name" value="FKBP_N"/>
    <property type="match status" value="1"/>
</dbReference>
<organism evidence="10 11">
    <name type="scientific">Tahibacter aquaticus</name>
    <dbReference type="NCBI Taxonomy" id="520092"/>
    <lineage>
        <taxon>Bacteria</taxon>
        <taxon>Pseudomonadati</taxon>
        <taxon>Pseudomonadota</taxon>
        <taxon>Gammaproteobacteria</taxon>
        <taxon>Lysobacterales</taxon>
        <taxon>Rhodanobacteraceae</taxon>
        <taxon>Tahibacter</taxon>
    </lineage>
</organism>
<dbReference type="InterPro" id="IPR001179">
    <property type="entry name" value="PPIase_FKBP_dom"/>
</dbReference>
<evidence type="ECO:0000256" key="2">
    <source>
        <dbReference type="ARBA" id="ARBA00006577"/>
    </source>
</evidence>
<evidence type="ECO:0000256" key="5">
    <source>
        <dbReference type="ARBA" id="ARBA00023235"/>
    </source>
</evidence>
<dbReference type="InterPro" id="IPR036944">
    <property type="entry name" value="PPIase_FKBP_N_sf"/>
</dbReference>
<dbReference type="PANTHER" id="PTHR43811">
    <property type="entry name" value="FKBP-TYPE PEPTIDYL-PROLYL CIS-TRANS ISOMERASE FKPA"/>
    <property type="match status" value="1"/>
</dbReference>
<dbReference type="InterPro" id="IPR000774">
    <property type="entry name" value="PPIase_FKBP_N"/>
</dbReference>
<evidence type="ECO:0000259" key="9">
    <source>
        <dbReference type="PROSITE" id="PS50059"/>
    </source>
</evidence>
<dbReference type="Proteomes" id="UP000295293">
    <property type="component" value="Unassembled WGS sequence"/>
</dbReference>
<evidence type="ECO:0000256" key="3">
    <source>
        <dbReference type="ARBA" id="ARBA00022729"/>
    </source>
</evidence>
<dbReference type="FunFam" id="3.10.50.40:FF:000045">
    <property type="entry name" value="Peptidyl-prolyl cis-trans isomerase"/>
    <property type="match status" value="1"/>
</dbReference>
<dbReference type="GO" id="GO:0016020">
    <property type="term" value="C:membrane"/>
    <property type="evidence" value="ECO:0007669"/>
    <property type="project" value="InterPro"/>
</dbReference>
<feature type="chain" id="PRO_5020393546" description="Peptidyl-prolyl cis-trans isomerase" evidence="8">
    <location>
        <begin position="27"/>
        <end position="251"/>
    </location>
</feature>
<protein>
    <recommendedName>
        <fullName evidence="7">Peptidyl-prolyl cis-trans isomerase</fullName>
        <ecNumber evidence="7">5.2.1.8</ecNumber>
    </recommendedName>
</protein>
<keyword evidence="3 8" id="KW-0732">Signal</keyword>
<dbReference type="InterPro" id="IPR046357">
    <property type="entry name" value="PPIase_dom_sf"/>
</dbReference>
<evidence type="ECO:0000313" key="11">
    <source>
        <dbReference type="Proteomes" id="UP000295293"/>
    </source>
</evidence>
<comment type="similarity">
    <text evidence="2 7">Belongs to the FKBP-type PPIase family.</text>
</comment>
<accession>A0A4R6YYG3</accession>
<keyword evidence="11" id="KW-1185">Reference proteome</keyword>
<evidence type="ECO:0000256" key="6">
    <source>
        <dbReference type="PROSITE-ProRule" id="PRU00277"/>
    </source>
</evidence>
<dbReference type="Gene3D" id="3.10.50.40">
    <property type="match status" value="1"/>
</dbReference>
<feature type="domain" description="PPIase FKBP-type" evidence="9">
    <location>
        <begin position="146"/>
        <end position="231"/>
    </location>
</feature>
<evidence type="ECO:0000256" key="1">
    <source>
        <dbReference type="ARBA" id="ARBA00000971"/>
    </source>
</evidence>
<dbReference type="SUPFAM" id="SSF54534">
    <property type="entry name" value="FKBP-like"/>
    <property type="match status" value="1"/>
</dbReference>
<dbReference type="InterPro" id="IPR008104">
    <property type="entry name" value="INFPOTNTIATR"/>
</dbReference>
<dbReference type="Pfam" id="PF00254">
    <property type="entry name" value="FKBP_C"/>
    <property type="match status" value="1"/>
</dbReference>
<proteinExistence type="inferred from homology"/>
<evidence type="ECO:0000256" key="7">
    <source>
        <dbReference type="RuleBase" id="RU003915"/>
    </source>
</evidence>
<dbReference type="AlphaFoldDB" id="A0A4R6YYG3"/>
<dbReference type="PRINTS" id="PR01730">
    <property type="entry name" value="INFPOTNTIATR"/>
</dbReference>
<reference evidence="10 11" key="1">
    <citation type="submission" date="2019-03" db="EMBL/GenBank/DDBJ databases">
        <title>Genomic Encyclopedia of Type Strains, Phase IV (KMG-IV): sequencing the most valuable type-strain genomes for metagenomic binning, comparative biology and taxonomic classification.</title>
        <authorList>
            <person name="Goeker M."/>
        </authorList>
    </citation>
    <scope>NUCLEOTIDE SEQUENCE [LARGE SCALE GENOMIC DNA]</scope>
    <source>
        <strain evidence="10 11">DSM 21667</strain>
    </source>
</reference>
<keyword evidence="4 6" id="KW-0697">Rotamase</keyword>
<evidence type="ECO:0000256" key="4">
    <source>
        <dbReference type="ARBA" id="ARBA00023110"/>
    </source>
</evidence>
<dbReference type="GO" id="GO:0006457">
    <property type="term" value="P:protein folding"/>
    <property type="evidence" value="ECO:0007669"/>
    <property type="project" value="InterPro"/>
</dbReference>
<evidence type="ECO:0000256" key="8">
    <source>
        <dbReference type="SAM" id="SignalP"/>
    </source>
</evidence>
<sequence>MSKFLQKSLTAAAVVAALGTAGGAFAQELKTEKDKVSYMVGMDVGKGLASIKDEIDMAVVIQALQASVKGDKTALTQEEALKVRQDFMTKLQAKRAAEEKTKAETNKKAGDEFLAKNKAKKGVTTTASGLQYEVVKAGTGPKPKDTDTVQVHYTGTLLDGTKFDSSVDRGEPATFPLKGVIPGWTEGLQLMPVGSKYKFFIPANLAYGENGPGPIGPNATLTFDVELIKIVPPEAAAKPADPAAAAKPATK</sequence>
<dbReference type="RefSeq" id="WP_166654043.1">
    <property type="nucleotide sequence ID" value="NZ_SNZH01000006.1"/>
</dbReference>
<dbReference type="GO" id="GO:0003755">
    <property type="term" value="F:peptidyl-prolyl cis-trans isomerase activity"/>
    <property type="evidence" value="ECO:0007669"/>
    <property type="project" value="UniProtKB-UniRule"/>
</dbReference>
<dbReference type="PANTHER" id="PTHR43811:SF19">
    <property type="entry name" value="39 KDA FK506-BINDING NUCLEAR PROTEIN"/>
    <property type="match status" value="1"/>
</dbReference>
<name>A0A4R6YYG3_9GAMM</name>
<evidence type="ECO:0000313" key="10">
    <source>
        <dbReference type="EMBL" id="TDR44055.1"/>
    </source>
</evidence>
<dbReference type="EC" id="5.2.1.8" evidence="7"/>
<keyword evidence="5 6" id="KW-0413">Isomerase</keyword>
<gene>
    <name evidence="10" type="ORF">DFR29_106202</name>
</gene>
<feature type="signal peptide" evidence="8">
    <location>
        <begin position="1"/>
        <end position="26"/>
    </location>
</feature>
<dbReference type="EMBL" id="SNZH01000006">
    <property type="protein sequence ID" value="TDR44055.1"/>
    <property type="molecule type" value="Genomic_DNA"/>
</dbReference>
<dbReference type="PROSITE" id="PS50059">
    <property type="entry name" value="FKBP_PPIASE"/>
    <property type="match status" value="1"/>
</dbReference>